<dbReference type="Gene3D" id="3.40.50.2000">
    <property type="entry name" value="Glycogen Phosphorylase B"/>
    <property type="match status" value="1"/>
</dbReference>
<dbReference type="EMBL" id="BAABKQ010000001">
    <property type="protein sequence ID" value="GAA4823210.1"/>
    <property type="molecule type" value="Genomic_DNA"/>
</dbReference>
<organism evidence="5 6">
    <name type="scientific">Tomitella cavernea</name>
    <dbReference type="NCBI Taxonomy" id="1387982"/>
    <lineage>
        <taxon>Bacteria</taxon>
        <taxon>Bacillati</taxon>
        <taxon>Actinomycetota</taxon>
        <taxon>Actinomycetes</taxon>
        <taxon>Mycobacteriales</taxon>
        <taxon>Tomitella</taxon>
    </lineage>
</organism>
<name>A0ABP9D2F6_9ACTN</name>
<keyword evidence="2" id="KW-0328">Glycosyltransferase</keyword>
<keyword evidence="3" id="KW-0808">Transferase</keyword>
<comment type="similarity">
    <text evidence="1">Belongs to the glycosyltransferase 28 family.</text>
</comment>
<reference evidence="6" key="1">
    <citation type="journal article" date="2019" name="Int. J. Syst. Evol. Microbiol.">
        <title>The Global Catalogue of Microorganisms (GCM) 10K type strain sequencing project: providing services to taxonomists for standard genome sequencing and annotation.</title>
        <authorList>
            <consortium name="The Broad Institute Genomics Platform"/>
            <consortium name="The Broad Institute Genome Sequencing Center for Infectious Disease"/>
            <person name="Wu L."/>
            <person name="Ma J."/>
        </authorList>
    </citation>
    <scope>NUCLEOTIDE SEQUENCE [LARGE SCALE GENOMIC DNA]</scope>
    <source>
        <strain evidence="6">JCM 18542</strain>
    </source>
</reference>
<dbReference type="PANTHER" id="PTHR43025">
    <property type="entry name" value="MONOGALACTOSYLDIACYLGLYCEROL SYNTHASE"/>
    <property type="match status" value="1"/>
</dbReference>
<proteinExistence type="inferred from homology"/>
<accession>A0ABP9D2F6</accession>
<evidence type="ECO:0000259" key="4">
    <source>
        <dbReference type="Pfam" id="PF06925"/>
    </source>
</evidence>
<evidence type="ECO:0000256" key="3">
    <source>
        <dbReference type="ARBA" id="ARBA00022679"/>
    </source>
</evidence>
<protein>
    <submittedName>
        <fullName evidence="5">Galactosyldiacylglycerol synthase</fullName>
    </submittedName>
</protein>
<dbReference type="InterPro" id="IPR009695">
    <property type="entry name" value="Diacylglyc_glucosyltr_N"/>
</dbReference>
<gene>
    <name evidence="5" type="ORF">GCM10023353_34850</name>
</gene>
<evidence type="ECO:0000313" key="5">
    <source>
        <dbReference type="EMBL" id="GAA4823210.1"/>
    </source>
</evidence>
<dbReference type="InterPro" id="IPR050519">
    <property type="entry name" value="Glycosyltransf_28_UgtP"/>
</dbReference>
<evidence type="ECO:0000256" key="2">
    <source>
        <dbReference type="ARBA" id="ARBA00022676"/>
    </source>
</evidence>
<comment type="caution">
    <text evidence="5">The sequence shown here is derived from an EMBL/GenBank/DDBJ whole genome shotgun (WGS) entry which is preliminary data.</text>
</comment>
<evidence type="ECO:0000256" key="1">
    <source>
        <dbReference type="ARBA" id="ARBA00006962"/>
    </source>
</evidence>
<dbReference type="PANTHER" id="PTHR43025:SF3">
    <property type="entry name" value="MONOGALACTOSYLDIACYLGLYCEROL SYNTHASE 1, CHLOROPLASTIC"/>
    <property type="match status" value="1"/>
</dbReference>
<dbReference type="Proteomes" id="UP001500839">
    <property type="component" value="Unassembled WGS sequence"/>
</dbReference>
<dbReference type="RefSeq" id="WP_345602852.1">
    <property type="nucleotide sequence ID" value="NZ_BAABKQ010000001.1"/>
</dbReference>
<keyword evidence="6" id="KW-1185">Reference proteome</keyword>
<sequence length="371" mass="38817">MQGQRILLVSAGMGAGHDQCARELARRFAERGAEVRVVDLLALLPLRLGSALRGFYGGMLAHAPWLYSAIYRVFMASDSLRTGSESTGPQRPARSRPLARLGARALAPVVRGFAPTAVVSTFHLACQSVGELRRRGVTGAPSIVVVTEMVAHAMWLGGGADLYCCISESIARRVRTATGADAIGPGPLVDPRFLRDPDARRTALAAGDDDTVLVSTGSWGIGDVFDTVTALAAAPGVRPVALCGRNARLHRRVAAVPGATALGWRDDMPALLAGAAVLVDNAGGSMCMEALAAGVPVVEYRPIAGHGVPVARALVEHGLVTAADDAASLVRAVDALRPPGPRRSAQIERGTALFRADPAGEIVRWLKRRSG</sequence>
<evidence type="ECO:0000313" key="6">
    <source>
        <dbReference type="Proteomes" id="UP001500839"/>
    </source>
</evidence>
<dbReference type="SUPFAM" id="SSF53756">
    <property type="entry name" value="UDP-Glycosyltransferase/glycogen phosphorylase"/>
    <property type="match status" value="1"/>
</dbReference>
<dbReference type="Pfam" id="PF06925">
    <property type="entry name" value="MGDG_synth"/>
    <property type="match status" value="1"/>
</dbReference>
<feature type="domain" description="Diacylglycerol glucosyltransferase N-terminal" evidence="4">
    <location>
        <begin position="17"/>
        <end position="176"/>
    </location>
</feature>